<sequence>MASIPVYLLTLSGKVIITYIAYKAVEKLTREYSWFSSSAAHGVPDRVHARNWFPSTSVAPVVSVDTGATVVHDHVSSTEDVPDHVSYTEDVPDHVSYTEDVPSHVSSSEDAPVSVETLQEEFRTVGLADNNKDNEDEDDDFNEDNIELDSLIREAKAGTHGDICCNYLLSGTCRNGSNCGYTHLSRKEIQAQRSASLESAQVIREKEKEDLSEKMEQQECKYYLRSRGRKFQKDCRYRYSREKPVVPPLDFNFLGLPIRPGERECLYYMRTGSCKYGPICKFHHPDPTAVGEGDFLPGSNSLHLSGVSQSASTSLSSPPNETVPCLDAANHYVTMMHPSQGVHRNPECNGYQVHGFAEVMQASLRPNGTQPLLSANRNPLGWNMPKTNPPLNGTSSKGAKKTKIEQSWSCKICKINCNSQIVLDNHKLGKKHKQNLEKLKESKKKASAPAAATAAHAAKHPAVGLKESPVADKGKTVVVQQSEEKGAPSLGPGGDLDIEMMKLMDGEAAANALWFCAVCNLVFISQTDFNDHLAGLKHADMVKKQVAAAGTTNPSDPLDGFYFIENETGNSSRNNESNLSDPLGGFYFIEDEQL</sequence>
<dbReference type="PROSITE" id="PS50103">
    <property type="entry name" value="ZF_C3H1"/>
    <property type="match status" value="2"/>
</dbReference>
<evidence type="ECO:0000313" key="8">
    <source>
        <dbReference type="EMBL" id="KAJ4960147.1"/>
    </source>
</evidence>
<dbReference type="GO" id="GO:0003729">
    <property type="term" value="F:mRNA binding"/>
    <property type="evidence" value="ECO:0007669"/>
    <property type="project" value="TreeGrafter"/>
</dbReference>
<evidence type="ECO:0000256" key="4">
    <source>
        <dbReference type="ARBA" id="ARBA00023125"/>
    </source>
</evidence>
<evidence type="ECO:0000256" key="1">
    <source>
        <dbReference type="ARBA" id="ARBA00022723"/>
    </source>
</evidence>
<dbReference type="InterPro" id="IPR013087">
    <property type="entry name" value="Znf_C2H2_type"/>
</dbReference>
<dbReference type="PROSITE" id="PS00028">
    <property type="entry name" value="ZINC_FINGER_C2H2_1"/>
    <property type="match status" value="1"/>
</dbReference>
<dbReference type="PANTHER" id="PTHR12506">
    <property type="entry name" value="PROTEIN PHOSPHATASE RELATED"/>
    <property type="match status" value="1"/>
</dbReference>
<feature type="domain" description="C3H1-type" evidence="7">
    <location>
        <begin position="163"/>
        <end position="186"/>
    </location>
</feature>
<feature type="zinc finger region" description="C3H1-type" evidence="5">
    <location>
        <begin position="163"/>
        <end position="186"/>
    </location>
</feature>
<feature type="region of interest" description="Disordered" evidence="6">
    <location>
        <begin position="438"/>
        <end position="469"/>
    </location>
</feature>
<keyword evidence="9" id="KW-1185">Reference proteome</keyword>
<gene>
    <name evidence="8" type="ORF">NE237_020057</name>
</gene>
<dbReference type="Pfam" id="PF00642">
    <property type="entry name" value="zf-CCCH"/>
    <property type="match status" value="1"/>
</dbReference>
<dbReference type="EMBL" id="JAMYWD010000009">
    <property type="protein sequence ID" value="KAJ4960147.1"/>
    <property type="molecule type" value="Genomic_DNA"/>
</dbReference>
<dbReference type="SUPFAM" id="SSF90229">
    <property type="entry name" value="CCCH zinc finger"/>
    <property type="match status" value="1"/>
</dbReference>
<feature type="compositionally biased region" description="Low complexity" evidence="6">
    <location>
        <begin position="447"/>
        <end position="462"/>
    </location>
</feature>
<evidence type="ECO:0000313" key="9">
    <source>
        <dbReference type="Proteomes" id="UP001141806"/>
    </source>
</evidence>
<dbReference type="GO" id="GO:0008270">
    <property type="term" value="F:zinc ion binding"/>
    <property type="evidence" value="ECO:0007669"/>
    <property type="project" value="UniProtKB-KW"/>
</dbReference>
<organism evidence="8 9">
    <name type="scientific">Protea cynaroides</name>
    <dbReference type="NCBI Taxonomy" id="273540"/>
    <lineage>
        <taxon>Eukaryota</taxon>
        <taxon>Viridiplantae</taxon>
        <taxon>Streptophyta</taxon>
        <taxon>Embryophyta</taxon>
        <taxon>Tracheophyta</taxon>
        <taxon>Spermatophyta</taxon>
        <taxon>Magnoliopsida</taxon>
        <taxon>Proteales</taxon>
        <taxon>Proteaceae</taxon>
        <taxon>Protea</taxon>
    </lineage>
</organism>
<comment type="caution">
    <text evidence="8">The sequence shown here is derived from an EMBL/GenBank/DDBJ whole genome shotgun (WGS) entry which is preliminary data.</text>
</comment>
<feature type="domain" description="C3H1-type" evidence="7">
    <location>
        <begin position="259"/>
        <end position="287"/>
    </location>
</feature>
<dbReference type="PANTHER" id="PTHR12506:SF20">
    <property type="entry name" value="ZINC FINGER CCCH DOMAIN-CONTAINING PROTEIN 67"/>
    <property type="match status" value="1"/>
</dbReference>
<dbReference type="OrthoDB" id="434647at2759"/>
<name>A0A9Q0H9T7_9MAGN</name>
<proteinExistence type="predicted"/>
<evidence type="ECO:0000256" key="2">
    <source>
        <dbReference type="ARBA" id="ARBA00022771"/>
    </source>
</evidence>
<keyword evidence="1 5" id="KW-0479">Metal-binding</keyword>
<evidence type="ECO:0000256" key="6">
    <source>
        <dbReference type="SAM" id="MobiDB-lite"/>
    </source>
</evidence>
<dbReference type="Proteomes" id="UP001141806">
    <property type="component" value="Unassembled WGS sequence"/>
</dbReference>
<dbReference type="SMART" id="SM00451">
    <property type="entry name" value="ZnF_U1"/>
    <property type="match status" value="2"/>
</dbReference>
<evidence type="ECO:0000256" key="5">
    <source>
        <dbReference type="PROSITE-ProRule" id="PRU00723"/>
    </source>
</evidence>
<dbReference type="InterPro" id="IPR003604">
    <property type="entry name" value="Matrin/U1-like-C_Znf_C2H2"/>
</dbReference>
<protein>
    <recommendedName>
        <fullName evidence="7">C3H1-type domain-containing protein</fullName>
    </recommendedName>
</protein>
<dbReference type="InterPro" id="IPR000571">
    <property type="entry name" value="Znf_CCCH"/>
</dbReference>
<dbReference type="InterPro" id="IPR036236">
    <property type="entry name" value="Znf_C2H2_sf"/>
</dbReference>
<feature type="zinc finger region" description="C3H1-type" evidence="5">
    <location>
        <begin position="259"/>
        <end position="287"/>
    </location>
</feature>
<keyword evidence="4" id="KW-0238">DNA-binding</keyword>
<dbReference type="InterPro" id="IPR036855">
    <property type="entry name" value="Znf_CCCH_sf"/>
</dbReference>
<keyword evidence="3 5" id="KW-0862">Zinc</keyword>
<dbReference type="AlphaFoldDB" id="A0A9Q0H9T7"/>
<dbReference type="Gene3D" id="3.30.160.60">
    <property type="entry name" value="Classic Zinc Finger"/>
    <property type="match status" value="2"/>
</dbReference>
<dbReference type="Pfam" id="PF12874">
    <property type="entry name" value="zf-met"/>
    <property type="match status" value="2"/>
</dbReference>
<evidence type="ECO:0000259" key="7">
    <source>
        <dbReference type="PROSITE" id="PS50103"/>
    </source>
</evidence>
<dbReference type="SMART" id="SM00356">
    <property type="entry name" value="ZnF_C3H1"/>
    <property type="match status" value="2"/>
</dbReference>
<keyword evidence="2 5" id="KW-0863">Zinc-finger</keyword>
<dbReference type="GO" id="GO:0003677">
    <property type="term" value="F:DNA binding"/>
    <property type="evidence" value="ECO:0007669"/>
    <property type="project" value="UniProtKB-KW"/>
</dbReference>
<dbReference type="Gene3D" id="4.10.1000.10">
    <property type="entry name" value="Zinc finger, CCCH-type"/>
    <property type="match status" value="1"/>
</dbReference>
<dbReference type="SMART" id="SM00355">
    <property type="entry name" value="ZnF_C2H2"/>
    <property type="match status" value="2"/>
</dbReference>
<accession>A0A9Q0H9T7</accession>
<dbReference type="SUPFAM" id="SSF57667">
    <property type="entry name" value="beta-beta-alpha zinc fingers"/>
    <property type="match status" value="2"/>
</dbReference>
<dbReference type="InterPro" id="IPR050974">
    <property type="entry name" value="Plant_ZF_CCCH"/>
</dbReference>
<evidence type="ECO:0000256" key="3">
    <source>
        <dbReference type="ARBA" id="ARBA00022833"/>
    </source>
</evidence>
<reference evidence="8" key="1">
    <citation type="journal article" date="2023" name="Plant J.">
        <title>The genome of the king protea, Protea cynaroides.</title>
        <authorList>
            <person name="Chang J."/>
            <person name="Duong T.A."/>
            <person name="Schoeman C."/>
            <person name="Ma X."/>
            <person name="Roodt D."/>
            <person name="Barker N."/>
            <person name="Li Z."/>
            <person name="Van de Peer Y."/>
            <person name="Mizrachi E."/>
        </authorList>
    </citation>
    <scope>NUCLEOTIDE SEQUENCE</scope>
    <source>
        <tissue evidence="8">Young leaves</tissue>
    </source>
</reference>